<dbReference type="EC" id="2.3.1.225" evidence="7"/>
<evidence type="ECO:0000256" key="3">
    <source>
        <dbReference type="ARBA" id="ARBA00022692"/>
    </source>
</evidence>
<evidence type="ECO:0000256" key="4">
    <source>
        <dbReference type="ARBA" id="ARBA00022989"/>
    </source>
</evidence>
<sequence length="322" mass="37967">MWGKYIFISQKKYEIQILGPVALGMYIILFAIACMSVGTIYSAYWYEDIMIVIFEEVFAVFLSYILFKSYFDLIYTNPGIIPKGNTSVDKNLDYWMRIYYFKTKKETPFKTKLKYCRTCKIIRPPRSFHCNRCGVCIERHDHHCVFTGGCIGVRNHKKFVVFLFTTAFVSFSALWINAPIAYTSYPTAFDETAETLDIFMVSFFCCFIQFQTAFAMFLFGLLHIYFASQNITSNEGFRRVYKNSENPFKMSLLQNLSYFWNDFHRFPCHITMIQNPKYKQYHSKLLANYGRLYTEESKEENGEKLKDNDEKLQVTCLGKKDD</sequence>
<dbReference type="GO" id="GO:0006612">
    <property type="term" value="P:protein targeting to membrane"/>
    <property type="evidence" value="ECO:0007669"/>
    <property type="project" value="TreeGrafter"/>
</dbReference>
<gene>
    <name evidence="9" type="ORF">ECRASSUSDP1_LOCUS17309</name>
</gene>
<comment type="catalytic activity">
    <reaction evidence="7">
        <text>L-cysteinyl-[protein] + hexadecanoyl-CoA = S-hexadecanoyl-L-cysteinyl-[protein] + CoA</text>
        <dbReference type="Rhea" id="RHEA:36683"/>
        <dbReference type="Rhea" id="RHEA-COMP:10131"/>
        <dbReference type="Rhea" id="RHEA-COMP:11032"/>
        <dbReference type="ChEBI" id="CHEBI:29950"/>
        <dbReference type="ChEBI" id="CHEBI:57287"/>
        <dbReference type="ChEBI" id="CHEBI:57379"/>
        <dbReference type="ChEBI" id="CHEBI:74151"/>
        <dbReference type="EC" id="2.3.1.225"/>
    </reaction>
</comment>
<keyword evidence="10" id="KW-1185">Reference proteome</keyword>
<organism evidence="9 10">
    <name type="scientific">Euplotes crassus</name>
    <dbReference type="NCBI Taxonomy" id="5936"/>
    <lineage>
        <taxon>Eukaryota</taxon>
        <taxon>Sar</taxon>
        <taxon>Alveolata</taxon>
        <taxon>Ciliophora</taxon>
        <taxon>Intramacronucleata</taxon>
        <taxon>Spirotrichea</taxon>
        <taxon>Hypotrichia</taxon>
        <taxon>Euplotida</taxon>
        <taxon>Euplotidae</taxon>
        <taxon>Moneuplotes</taxon>
    </lineage>
</organism>
<comment type="similarity">
    <text evidence="7">Belongs to the DHHC palmitoyltransferase family.</text>
</comment>
<dbReference type="PROSITE" id="PS51257">
    <property type="entry name" value="PROKAR_LIPOPROTEIN"/>
    <property type="match status" value="1"/>
</dbReference>
<dbReference type="EMBL" id="CAMPGE010017463">
    <property type="protein sequence ID" value="CAI2375942.1"/>
    <property type="molecule type" value="Genomic_DNA"/>
</dbReference>
<feature type="transmembrane region" description="Helical" evidence="7">
    <location>
        <begin position="21"/>
        <end position="43"/>
    </location>
</feature>
<comment type="subcellular location">
    <subcellularLocation>
        <location evidence="1">Membrane</location>
        <topology evidence="1">Multi-pass membrane protein</topology>
    </subcellularLocation>
</comment>
<accession>A0AAD1XNJ1</accession>
<feature type="transmembrane region" description="Helical" evidence="7">
    <location>
        <begin position="49"/>
        <end position="67"/>
    </location>
</feature>
<feature type="transmembrane region" description="Helical" evidence="7">
    <location>
        <begin position="198"/>
        <end position="226"/>
    </location>
</feature>
<keyword evidence="5 7" id="KW-0472">Membrane</keyword>
<dbReference type="GO" id="GO:0005783">
    <property type="term" value="C:endoplasmic reticulum"/>
    <property type="evidence" value="ECO:0007669"/>
    <property type="project" value="TreeGrafter"/>
</dbReference>
<protein>
    <recommendedName>
        <fullName evidence="7">Palmitoyltransferase</fullName>
        <ecNumber evidence="7">2.3.1.225</ecNumber>
    </recommendedName>
</protein>
<dbReference type="GO" id="GO:0019706">
    <property type="term" value="F:protein-cysteine S-palmitoyltransferase activity"/>
    <property type="evidence" value="ECO:0007669"/>
    <property type="project" value="UniProtKB-EC"/>
</dbReference>
<dbReference type="Pfam" id="PF01529">
    <property type="entry name" value="DHHC"/>
    <property type="match status" value="1"/>
</dbReference>
<comment type="domain">
    <text evidence="7">The DHHC domain is required for palmitoyltransferase activity.</text>
</comment>
<evidence type="ECO:0000256" key="2">
    <source>
        <dbReference type="ARBA" id="ARBA00022679"/>
    </source>
</evidence>
<keyword evidence="3 7" id="KW-0812">Transmembrane</keyword>
<name>A0AAD1XNJ1_EUPCR</name>
<dbReference type="PROSITE" id="PS50216">
    <property type="entry name" value="DHHC"/>
    <property type="match status" value="1"/>
</dbReference>
<evidence type="ECO:0000313" key="9">
    <source>
        <dbReference type="EMBL" id="CAI2375942.1"/>
    </source>
</evidence>
<dbReference type="GO" id="GO:0005794">
    <property type="term" value="C:Golgi apparatus"/>
    <property type="evidence" value="ECO:0007669"/>
    <property type="project" value="TreeGrafter"/>
</dbReference>
<feature type="domain" description="Palmitoyltransferase DHHC" evidence="8">
    <location>
        <begin position="111"/>
        <end position="237"/>
    </location>
</feature>
<dbReference type="GO" id="GO:0016020">
    <property type="term" value="C:membrane"/>
    <property type="evidence" value="ECO:0007669"/>
    <property type="project" value="UniProtKB-SubCell"/>
</dbReference>
<keyword evidence="6 7" id="KW-0012">Acyltransferase</keyword>
<comment type="caution">
    <text evidence="9">The sequence shown here is derived from an EMBL/GenBank/DDBJ whole genome shotgun (WGS) entry which is preliminary data.</text>
</comment>
<keyword evidence="4 7" id="KW-1133">Transmembrane helix</keyword>
<evidence type="ECO:0000256" key="6">
    <source>
        <dbReference type="ARBA" id="ARBA00023315"/>
    </source>
</evidence>
<proteinExistence type="inferred from homology"/>
<dbReference type="InterPro" id="IPR039859">
    <property type="entry name" value="PFA4/ZDH16/20/ERF2-like"/>
</dbReference>
<evidence type="ECO:0000313" key="10">
    <source>
        <dbReference type="Proteomes" id="UP001295684"/>
    </source>
</evidence>
<feature type="transmembrane region" description="Helical" evidence="7">
    <location>
        <begin position="159"/>
        <end position="178"/>
    </location>
</feature>
<dbReference type="Proteomes" id="UP001295684">
    <property type="component" value="Unassembled WGS sequence"/>
</dbReference>
<evidence type="ECO:0000256" key="1">
    <source>
        <dbReference type="ARBA" id="ARBA00004141"/>
    </source>
</evidence>
<dbReference type="AlphaFoldDB" id="A0AAD1XNJ1"/>
<evidence type="ECO:0000256" key="5">
    <source>
        <dbReference type="ARBA" id="ARBA00023136"/>
    </source>
</evidence>
<keyword evidence="2 7" id="KW-0808">Transferase</keyword>
<evidence type="ECO:0000256" key="7">
    <source>
        <dbReference type="RuleBase" id="RU079119"/>
    </source>
</evidence>
<reference evidence="9" key="1">
    <citation type="submission" date="2023-07" db="EMBL/GenBank/DDBJ databases">
        <authorList>
            <consortium name="AG Swart"/>
            <person name="Singh M."/>
            <person name="Singh A."/>
            <person name="Seah K."/>
            <person name="Emmerich C."/>
        </authorList>
    </citation>
    <scope>NUCLEOTIDE SEQUENCE</scope>
    <source>
        <strain evidence="9">DP1</strain>
    </source>
</reference>
<dbReference type="InterPro" id="IPR001594">
    <property type="entry name" value="Palmitoyltrfase_DHHC"/>
</dbReference>
<dbReference type="PANTHER" id="PTHR22883">
    <property type="entry name" value="ZINC FINGER DHHC DOMAIN CONTAINING PROTEIN"/>
    <property type="match status" value="1"/>
</dbReference>
<evidence type="ECO:0000259" key="8">
    <source>
        <dbReference type="Pfam" id="PF01529"/>
    </source>
</evidence>